<protein>
    <recommendedName>
        <fullName evidence="2">DUF4232 domain-containing protein</fullName>
    </recommendedName>
</protein>
<proteinExistence type="predicted"/>
<organism evidence="3 4">
    <name type="scientific">Nocardia terpenica</name>
    <dbReference type="NCBI Taxonomy" id="455432"/>
    <lineage>
        <taxon>Bacteria</taxon>
        <taxon>Bacillati</taxon>
        <taxon>Actinomycetota</taxon>
        <taxon>Actinomycetes</taxon>
        <taxon>Mycobacteriales</taxon>
        <taxon>Nocardiaceae</taxon>
        <taxon>Nocardia</taxon>
    </lineage>
</organism>
<dbReference type="Proteomes" id="UP000221961">
    <property type="component" value="Chromosome"/>
</dbReference>
<feature type="region of interest" description="Disordered" evidence="1">
    <location>
        <begin position="43"/>
        <end position="118"/>
    </location>
</feature>
<dbReference type="EMBL" id="CP023778">
    <property type="protein sequence ID" value="ATL68110.1"/>
    <property type="molecule type" value="Genomic_DNA"/>
</dbReference>
<evidence type="ECO:0000313" key="3">
    <source>
        <dbReference type="EMBL" id="ATL68110.1"/>
    </source>
</evidence>
<accession>A0A291RLE8</accession>
<dbReference type="InterPro" id="IPR025326">
    <property type="entry name" value="DUF4232"/>
</dbReference>
<evidence type="ECO:0000256" key="1">
    <source>
        <dbReference type="SAM" id="MobiDB-lite"/>
    </source>
</evidence>
<evidence type="ECO:0000313" key="4">
    <source>
        <dbReference type="Proteomes" id="UP000221961"/>
    </source>
</evidence>
<feature type="domain" description="DUF4232" evidence="2">
    <location>
        <begin position="121"/>
        <end position="246"/>
    </location>
</feature>
<feature type="compositionally biased region" description="Low complexity" evidence="1">
    <location>
        <begin position="99"/>
        <end position="114"/>
    </location>
</feature>
<dbReference type="Pfam" id="PF14016">
    <property type="entry name" value="DUF4232"/>
    <property type="match status" value="1"/>
</dbReference>
<evidence type="ECO:0000259" key="2">
    <source>
        <dbReference type="Pfam" id="PF14016"/>
    </source>
</evidence>
<feature type="compositionally biased region" description="Low complexity" evidence="1">
    <location>
        <begin position="64"/>
        <end position="75"/>
    </location>
</feature>
<name>A0A291RLE8_9NOCA</name>
<dbReference type="AlphaFoldDB" id="A0A291RLE8"/>
<dbReference type="GeneID" id="88363681"/>
<reference evidence="3 4" key="1">
    <citation type="submission" date="2017-10" db="EMBL/GenBank/DDBJ databases">
        <title>Comparative genomics between pathogenic Norcardia.</title>
        <authorList>
            <person name="Zeng L."/>
        </authorList>
    </citation>
    <scope>NUCLEOTIDE SEQUENCE [LARGE SCALE GENOMIC DNA]</scope>
    <source>
        <strain evidence="3 4">NC_YFY_NT001</strain>
    </source>
</reference>
<gene>
    <name evidence="3" type="ORF">CRH09_19900</name>
</gene>
<dbReference type="KEGG" id="ntp:CRH09_19900"/>
<dbReference type="RefSeq" id="WP_098695211.1">
    <property type="nucleotide sequence ID" value="NZ_CP023778.1"/>
</dbReference>
<sequence>MATPRTGFVLVTACGVVAAVVGCAAPREGGPVVAPGVAGPRLSGAQTPLPPEASALSGAPVPPGVSRAVPSGASVPVPPGAPVHSGPSADIPPGAAAPARSGVSSAGSISAGAAQPNPAWCGPQQVDVSGEVMSAAATHRGVRLTFTLAADAQPCALSGYPGVDTGDGGPLLHAERQLRGYMGGLPPGSDDLPTVVLQPGTVAHAIVEGSAVDAAGHGCPTYTDLLVTPPNSTDTHTVTVPITSCTLAVHPVTE</sequence>
<dbReference type="PROSITE" id="PS51257">
    <property type="entry name" value="PROKAR_LIPOPROTEIN"/>
    <property type="match status" value="1"/>
</dbReference>